<dbReference type="InterPro" id="IPR000884">
    <property type="entry name" value="TSP1_rpt"/>
</dbReference>
<dbReference type="AlphaFoldDB" id="A0A0R3UH00"/>
<dbReference type="PROSITE" id="PS01186">
    <property type="entry name" value="EGF_2"/>
    <property type="match status" value="1"/>
</dbReference>
<dbReference type="InterPro" id="IPR036383">
    <property type="entry name" value="TSP1_rpt_sf"/>
</dbReference>
<accession>A0A0R3UH00</accession>
<keyword evidence="1" id="KW-0472">Membrane</keyword>
<dbReference type="InterPro" id="IPR000742">
    <property type="entry name" value="EGF"/>
</dbReference>
<dbReference type="Proteomes" id="UP000267029">
    <property type="component" value="Unassembled WGS sequence"/>
</dbReference>
<organism evidence="4 5">
    <name type="scientific">Mesocestoides corti</name>
    <name type="common">Flatworm</name>
    <dbReference type="NCBI Taxonomy" id="53468"/>
    <lineage>
        <taxon>Eukaryota</taxon>
        <taxon>Metazoa</taxon>
        <taxon>Spiralia</taxon>
        <taxon>Lophotrochozoa</taxon>
        <taxon>Platyhelminthes</taxon>
        <taxon>Cestoda</taxon>
        <taxon>Eucestoda</taxon>
        <taxon>Cyclophyllidea</taxon>
        <taxon>Mesocestoididae</taxon>
        <taxon>Mesocestoides</taxon>
    </lineage>
</organism>
<dbReference type="OrthoDB" id="6130531at2759"/>
<feature type="transmembrane region" description="Helical" evidence="1">
    <location>
        <begin position="601"/>
        <end position="624"/>
    </location>
</feature>
<protein>
    <recommendedName>
        <fullName evidence="2 3">EGF-like domain-containing protein</fullName>
    </recommendedName>
</protein>
<feature type="domain" description="EGF-like" evidence="2 3">
    <location>
        <begin position="485"/>
        <end position="496"/>
    </location>
</feature>
<evidence type="ECO:0000259" key="3">
    <source>
        <dbReference type="PROSITE" id="PS01186"/>
    </source>
</evidence>
<evidence type="ECO:0000313" key="4">
    <source>
        <dbReference type="EMBL" id="VDD80554.1"/>
    </source>
</evidence>
<proteinExistence type="predicted"/>
<keyword evidence="1" id="KW-0812">Transmembrane</keyword>
<dbReference type="STRING" id="53468.A0A0R3UH00"/>
<sequence>MKVSKSLSNNMHIASVKVAQLIIVLIDVLKVLCSDPQLSDYLHLIQHSRLPQGYEYSARSGFSPGLIGSEHVPVVLPPVKVPGRSRLNPWYTVSRDRWIHETMEDPNLESICKRAAQPWLYCVFRWMHFLRQGEKLNEIQKAEKEDFRKALKQTIVGASAFRLEYIAFYCHLRRVWQVGKDGDWHEVYSDPYGLCPRVCSDRSGIAAETVASESGHLIRPENRFMQCVPSSGMPTVLTTSCVPDRRVRESIIDLCPVGLHTSISFSCQCPSTKEHEWLDNPKVCSCNLNWRIPRYWRENENDGNWRFNPPQYYQHLPCNRMGTLDVAYICMDNEGHLISGSAKPNCRKAEYCLCKTQYYGAFCDKVSNCYLYADRSVSFKTKLQHTLLQIKNPCELPVGDSVTGNTACRVAEGNKCIADHVSGGYTCQCRPGFRRFNFTKGPMMGRDNCAEIVDVCQEMKCLHGKCISATEWDPAVGLVRIAAKCLCDNGWKGRLCSHPYPVNNWVPWTSWTPCQPTCQTSLYLGNRYRYRKRRCLNPYLGDCKFMEGEKGRRTDELSAPEVVETRLCRTRPCDRYLKLEFDGSEMAPIEFLHPIWQAMKVLGLVIVAICLLLPPVTALAYWSVLLQSRRAGHLCKERYLMAKESARREQQKNETLLKANFSA</sequence>
<evidence type="ECO:0000256" key="1">
    <source>
        <dbReference type="SAM" id="Phobius"/>
    </source>
</evidence>
<dbReference type="PROSITE" id="PS50092">
    <property type="entry name" value="TSP1"/>
    <property type="match status" value="1"/>
</dbReference>
<gene>
    <name evidence="4" type="ORF">MCOS_LOCUS6557</name>
</gene>
<reference evidence="4 5" key="1">
    <citation type="submission" date="2018-10" db="EMBL/GenBank/DDBJ databases">
        <authorList>
            <consortium name="Pathogen Informatics"/>
        </authorList>
    </citation>
    <scope>NUCLEOTIDE SEQUENCE [LARGE SCALE GENOMIC DNA]</scope>
</reference>
<dbReference type="PROSITE" id="PS00022">
    <property type="entry name" value="EGF_1"/>
    <property type="match status" value="1"/>
</dbReference>
<dbReference type="Gene3D" id="2.20.100.10">
    <property type="entry name" value="Thrombospondin type-1 (TSP1) repeat"/>
    <property type="match status" value="1"/>
</dbReference>
<dbReference type="SMART" id="SM00181">
    <property type="entry name" value="EGF"/>
    <property type="match status" value="2"/>
</dbReference>
<keyword evidence="1" id="KW-1133">Transmembrane helix</keyword>
<dbReference type="Gene3D" id="2.10.25.10">
    <property type="entry name" value="Laminin"/>
    <property type="match status" value="1"/>
</dbReference>
<evidence type="ECO:0000259" key="2">
    <source>
        <dbReference type="PROSITE" id="PS00022"/>
    </source>
</evidence>
<name>A0A0R3UH00_MESCO</name>
<evidence type="ECO:0000313" key="5">
    <source>
        <dbReference type="Proteomes" id="UP000267029"/>
    </source>
</evidence>
<keyword evidence="5" id="KW-1185">Reference proteome</keyword>
<dbReference type="EMBL" id="UXSR01005272">
    <property type="protein sequence ID" value="VDD80554.1"/>
    <property type="molecule type" value="Genomic_DNA"/>
</dbReference>